<organism evidence="1 2">
    <name type="scientific">Halovenus salina</name>
    <dbReference type="NCBI Taxonomy" id="1510225"/>
    <lineage>
        <taxon>Archaea</taxon>
        <taxon>Methanobacteriati</taxon>
        <taxon>Methanobacteriota</taxon>
        <taxon>Stenosarchaea group</taxon>
        <taxon>Halobacteria</taxon>
        <taxon>Halobacteriales</taxon>
        <taxon>Haloarculaceae</taxon>
        <taxon>Halovenus</taxon>
    </lineage>
</organism>
<keyword evidence="2" id="KW-1185">Reference proteome</keyword>
<dbReference type="Pfam" id="PF10604">
    <property type="entry name" value="Polyketide_cyc2"/>
    <property type="match status" value="1"/>
</dbReference>
<gene>
    <name evidence="1" type="ORF">ACFQQG_00360</name>
</gene>
<reference evidence="1 2" key="1">
    <citation type="journal article" date="2019" name="Int. J. Syst. Evol. Microbiol.">
        <title>The Global Catalogue of Microorganisms (GCM) 10K type strain sequencing project: providing services to taxonomists for standard genome sequencing and annotation.</title>
        <authorList>
            <consortium name="The Broad Institute Genomics Platform"/>
            <consortium name="The Broad Institute Genome Sequencing Center for Infectious Disease"/>
            <person name="Wu L."/>
            <person name="Ma J."/>
        </authorList>
    </citation>
    <scope>NUCLEOTIDE SEQUENCE [LARGE SCALE GENOMIC DNA]</scope>
    <source>
        <strain evidence="1 2">JCM 30072</strain>
    </source>
</reference>
<dbReference type="EMBL" id="JBHSZI010000001">
    <property type="protein sequence ID" value="MFC7056909.1"/>
    <property type="molecule type" value="Genomic_DNA"/>
</dbReference>
<accession>A0ABD5VWT8</accession>
<dbReference type="GeneID" id="76628697"/>
<proteinExistence type="predicted"/>
<evidence type="ECO:0000313" key="2">
    <source>
        <dbReference type="Proteomes" id="UP001596445"/>
    </source>
</evidence>
<dbReference type="InterPro" id="IPR019587">
    <property type="entry name" value="Polyketide_cyclase/dehydratase"/>
</dbReference>
<dbReference type="SUPFAM" id="SSF55961">
    <property type="entry name" value="Bet v1-like"/>
    <property type="match status" value="1"/>
</dbReference>
<dbReference type="AlphaFoldDB" id="A0ABD5VWT8"/>
<protein>
    <submittedName>
        <fullName evidence="1">SRPBCC family protein</fullName>
    </submittedName>
</protein>
<dbReference type="Proteomes" id="UP001596445">
    <property type="component" value="Unassembled WGS sequence"/>
</dbReference>
<comment type="caution">
    <text evidence="1">The sequence shown here is derived from an EMBL/GenBank/DDBJ whole genome shotgun (WGS) entry which is preliminary data.</text>
</comment>
<dbReference type="InterPro" id="IPR023393">
    <property type="entry name" value="START-like_dom_sf"/>
</dbReference>
<name>A0ABD5VWT8_9EURY</name>
<dbReference type="RefSeq" id="WP_267162616.1">
    <property type="nucleotide sequence ID" value="NZ_CP112972.1"/>
</dbReference>
<evidence type="ECO:0000313" key="1">
    <source>
        <dbReference type="EMBL" id="MFC7056909.1"/>
    </source>
</evidence>
<dbReference type="CDD" id="cd07820">
    <property type="entry name" value="SRPBCC_3"/>
    <property type="match status" value="1"/>
</dbReference>
<dbReference type="Gene3D" id="3.30.530.20">
    <property type="match status" value="1"/>
</dbReference>
<sequence>MHTYERSVRVAAPFEEVWDFHSTEKGLEALTPDWMGMEIESVTGPDGESDPDVLETGATIHASVRPFGVGPRQRWVSEIVARDRSDGSGFFRDTMDDGPFPEWEHTHNFYADGEETVIRDHVEYELPLGPLDGLFGPLAVVGFEPMFRYRHRQTRSLLES</sequence>